<name>G0U6K5_TRYVY</name>
<sequence length="272" mass="30599">MFRVCSVTRRKPVALFNIRDFHPRHRLALTTDNALSVLGKELEPCDRLLRQTSKGISASRFLILDQSNRVRGIYHPPLCLPYPLDDNDALGLSVESFLEFANVRQRSTESSSLVLISHANGLGVATYDARGNVVLGLKNLTLPAQRMETASRMSDRDMRPFVETTGIIEDFAGIVKEHYADCMHSCCNFYFVYNDNAAITLRGVAVAWGKRGYTDKMPLSFEDRRWVPLPEAAVKSADRGVSPYYVDADGRRVVNRAWLNVAVCRGRLELDD</sequence>
<dbReference type="EMBL" id="HE573026">
    <property type="protein sequence ID" value="CCC51509.1"/>
    <property type="molecule type" value="Genomic_DNA"/>
</dbReference>
<organism evidence="1">
    <name type="scientific">Trypanosoma vivax (strain Y486)</name>
    <dbReference type="NCBI Taxonomy" id="1055687"/>
    <lineage>
        <taxon>Eukaryota</taxon>
        <taxon>Discoba</taxon>
        <taxon>Euglenozoa</taxon>
        <taxon>Kinetoplastea</taxon>
        <taxon>Metakinetoplastina</taxon>
        <taxon>Trypanosomatida</taxon>
        <taxon>Trypanosomatidae</taxon>
        <taxon>Trypanosoma</taxon>
        <taxon>Duttonella</taxon>
    </lineage>
</organism>
<dbReference type="AlphaFoldDB" id="G0U6K5"/>
<dbReference type="VEuPathDB" id="TriTrypDB:TvY486_1005600"/>
<proteinExistence type="predicted"/>
<accession>G0U6K5</accession>
<gene>
    <name evidence="1" type="ORF">TVY486_1005600</name>
</gene>
<evidence type="ECO:0000313" key="1">
    <source>
        <dbReference type="EMBL" id="CCC51509.1"/>
    </source>
</evidence>
<reference evidence="1" key="1">
    <citation type="journal article" date="2012" name="Proc. Natl. Acad. Sci. U.S.A.">
        <title>Antigenic diversity is generated by distinct evolutionary mechanisms in African trypanosome species.</title>
        <authorList>
            <person name="Jackson A.P."/>
            <person name="Berry A."/>
            <person name="Aslett M."/>
            <person name="Allison H.C."/>
            <person name="Burton P."/>
            <person name="Vavrova-Anderson J."/>
            <person name="Brown R."/>
            <person name="Browne H."/>
            <person name="Corton N."/>
            <person name="Hauser H."/>
            <person name="Gamble J."/>
            <person name="Gilderthorp R."/>
            <person name="Marcello L."/>
            <person name="McQuillan J."/>
            <person name="Otto T.D."/>
            <person name="Quail M.A."/>
            <person name="Sanders M.J."/>
            <person name="van Tonder A."/>
            <person name="Ginger M.L."/>
            <person name="Field M.C."/>
            <person name="Barry J.D."/>
            <person name="Hertz-Fowler C."/>
            <person name="Berriman M."/>
        </authorList>
    </citation>
    <scope>NUCLEOTIDE SEQUENCE</scope>
    <source>
        <strain evidence="1">Y486</strain>
    </source>
</reference>
<protein>
    <submittedName>
        <fullName evidence="1">Uncharacterized protein</fullName>
    </submittedName>
</protein>
<dbReference type="OMA" id="NERDMIP"/>